<feature type="compositionally biased region" description="Polar residues" evidence="16">
    <location>
        <begin position="1577"/>
        <end position="1600"/>
    </location>
</feature>
<feature type="compositionally biased region" description="Polar residues" evidence="16">
    <location>
        <begin position="1724"/>
        <end position="1733"/>
    </location>
</feature>
<evidence type="ECO:0000256" key="14">
    <source>
        <dbReference type="ARBA" id="ARBA00079184"/>
    </source>
</evidence>
<feature type="compositionally biased region" description="Polar residues" evidence="16">
    <location>
        <begin position="1654"/>
        <end position="1677"/>
    </location>
</feature>
<keyword evidence="5 15" id="KW-0863">Zinc-finger</keyword>
<feature type="compositionally biased region" description="Basic and acidic residues" evidence="16">
    <location>
        <begin position="894"/>
        <end position="904"/>
    </location>
</feature>
<dbReference type="OrthoDB" id="365379at2759"/>
<feature type="region of interest" description="Disordered" evidence="16">
    <location>
        <begin position="379"/>
        <end position="416"/>
    </location>
</feature>
<dbReference type="SUPFAM" id="SSF57850">
    <property type="entry name" value="RING/U-box"/>
    <property type="match status" value="1"/>
</dbReference>
<evidence type="ECO:0000256" key="13">
    <source>
        <dbReference type="ARBA" id="ARBA00079040"/>
    </source>
</evidence>
<dbReference type="InterPro" id="IPR001841">
    <property type="entry name" value="Znf_RING"/>
</dbReference>
<evidence type="ECO:0000256" key="6">
    <source>
        <dbReference type="ARBA" id="ARBA00022786"/>
    </source>
</evidence>
<feature type="compositionally biased region" description="Acidic residues" evidence="16">
    <location>
        <begin position="315"/>
        <end position="330"/>
    </location>
</feature>
<feature type="compositionally biased region" description="Polar residues" evidence="16">
    <location>
        <begin position="879"/>
        <end position="889"/>
    </location>
</feature>
<dbReference type="Proteomes" id="UP000242188">
    <property type="component" value="Unassembled WGS sequence"/>
</dbReference>
<evidence type="ECO:0000313" key="19">
    <source>
        <dbReference type="Proteomes" id="UP000242188"/>
    </source>
</evidence>
<comment type="catalytic activity">
    <reaction evidence="1">
        <text>S-ubiquitinyl-[E2 ubiquitin-conjugating enzyme]-L-cysteine + [acceptor protein]-L-lysine = [E2 ubiquitin-conjugating enzyme]-L-cysteine + N(6)-ubiquitinyl-[acceptor protein]-L-lysine.</text>
        <dbReference type="EC" id="2.3.2.27"/>
    </reaction>
</comment>
<feature type="compositionally biased region" description="Basic and acidic residues" evidence="16">
    <location>
        <begin position="502"/>
        <end position="528"/>
    </location>
</feature>
<evidence type="ECO:0000313" key="18">
    <source>
        <dbReference type="EMBL" id="OWF48386.1"/>
    </source>
</evidence>
<reference evidence="18 19" key="1">
    <citation type="journal article" date="2017" name="Nat. Ecol. Evol.">
        <title>Scallop genome provides insights into evolution of bilaterian karyotype and development.</title>
        <authorList>
            <person name="Wang S."/>
            <person name="Zhang J."/>
            <person name="Jiao W."/>
            <person name="Li J."/>
            <person name="Xun X."/>
            <person name="Sun Y."/>
            <person name="Guo X."/>
            <person name="Huan P."/>
            <person name="Dong B."/>
            <person name="Zhang L."/>
            <person name="Hu X."/>
            <person name="Sun X."/>
            <person name="Wang J."/>
            <person name="Zhao C."/>
            <person name="Wang Y."/>
            <person name="Wang D."/>
            <person name="Huang X."/>
            <person name="Wang R."/>
            <person name="Lv J."/>
            <person name="Li Y."/>
            <person name="Zhang Z."/>
            <person name="Liu B."/>
            <person name="Lu W."/>
            <person name="Hui Y."/>
            <person name="Liang J."/>
            <person name="Zhou Z."/>
            <person name="Hou R."/>
            <person name="Li X."/>
            <person name="Liu Y."/>
            <person name="Li H."/>
            <person name="Ning X."/>
            <person name="Lin Y."/>
            <person name="Zhao L."/>
            <person name="Xing Q."/>
            <person name="Dou J."/>
            <person name="Li Y."/>
            <person name="Mao J."/>
            <person name="Guo H."/>
            <person name="Dou H."/>
            <person name="Li T."/>
            <person name="Mu C."/>
            <person name="Jiang W."/>
            <person name="Fu Q."/>
            <person name="Fu X."/>
            <person name="Miao Y."/>
            <person name="Liu J."/>
            <person name="Yu Q."/>
            <person name="Li R."/>
            <person name="Liao H."/>
            <person name="Li X."/>
            <person name="Kong Y."/>
            <person name="Jiang Z."/>
            <person name="Chourrout D."/>
            <person name="Li R."/>
            <person name="Bao Z."/>
        </authorList>
    </citation>
    <scope>NUCLEOTIDE SEQUENCE [LARGE SCALE GENOMIC DNA]</scope>
    <source>
        <strain evidence="18 19">PY_sf001</strain>
    </source>
</reference>
<feature type="compositionally biased region" description="Basic and acidic residues" evidence="16">
    <location>
        <begin position="1692"/>
        <end position="1722"/>
    </location>
</feature>
<feature type="compositionally biased region" description="Polar residues" evidence="16">
    <location>
        <begin position="799"/>
        <end position="811"/>
    </location>
</feature>
<feature type="compositionally biased region" description="Basic residues" evidence="16">
    <location>
        <begin position="637"/>
        <end position="665"/>
    </location>
</feature>
<sequence>MDDSSNRRKTRSSGRKKASSKVADGPDTSQMPDGAEAKSKPKGASPGRSSPEPDCAICLGRLQNKSFTDRCFHMFCFVCLQEWSKVKAECPLCKQKFTSIIHNVRSNEDYDQYPIPPKIPSWEEQARNFRYHTTLTLERRLQINIPDFRQHPQYQEHDYTIQRPSIHNHMATRSHWRRQRQTSSSDFRRRIYTNNMRLVDVTDPRMRTRDTTPMFYSRNPACTHRLVPWLNRELNALLQSQNDNVQFVLELIMGLIKSMSITSEDFYQGIYPYVGRYTRHFMQEFENFARSPYNIAAYDQHAVYQPQTLAVESDSDTDSILSVDDDDNDDVIVISPSQETGRRRQPSPPRHQRESTSLTYRDLSPLLHRVRSLLEYPTGSHLSVNTPGWDSPTPGPSWAAETDLSDSSAAETTVEEETVLDDGIRTMGDAQTTVKIEEECEIDVENTGSNSSSGDSDSDSSKAGSDIVFVGYDRPWQERSPILLSSSDEANVVSQPTSSSTVDKKSKLRGEKKPQTDRHKKRSSDFSKGHSWRTSKRRRTRSQSKTRSRSRSSSRHGHYWRRRSRSRSRSRYMFNHRRHRSRSRSRGRSGSKRKRTSSPPSFDHSFINNRSRASSSLLSWDQKRHRSKSSSVEITYVKRKKSKHKKKEKKHHKKHKSRKHKKRRRASDSEDSQENTVQSVSRPRSLVTVVNKPKQSELKSEERYDNEIEEKTTKKDISTNGHSSPTLQSRSLIPDLDSPIMSSAQTITSDSKSLDSTTTGSPDSKVSCKGSLDSKISSVESNIIKPYKKHPTGHKKSSQNKTASQCTSSSVDLKHTTSTESCPDSAPTVKSQELSSLVKNGTISGPCTQSSESSDGDINEASNNTGQEKHMEEVHNKDASSCTVQSPCVSSDGLDSKEVDDRFSRNMSAPDDAPENPNDSVNIDVSGDASCISDSNRAYNSSDNTDNGGQCKTDHESAGQQSTSASPVVNTSNSVHSDQTLSSDLTDKNKKHQCALRGTDISSELSDNPDSSFNPTDDGPSSDDTTGKRQRSPCVFDNGGVSAPRLGHQTSTIEILDSDSSLNSDSDIDVEDLLDCEGSADSGRTNHRRRSCVIVESPENVAIRNPSDSATDYPRYSSDHDEISSSSAMSDANIFSNTNTSQSQPSSPCLYSSPNLMYNNPMGTNLALSSFNGLFHSSSASVMRTDSFVSNMAVSISTAGVQSQHMTNHVYRTSPGGQWESHHSAHSISRANMGNVELVQTMSGVAHNNLYGSTRSATSSTMAYIPHTTSGQYLPNAPSVQTYTNTQQSYMSTTGQQYSTTSSPSHVVSNASPQANCSLNRNLLPIEGNSQTSLSPLPSYFTSAGSANLWSQDRHIEVADSSEGDSDVDVLFLSDNEDELREINIMDITDEEESCGEGFHVDLISDDSDVEIEEASGPTDSVYENMIPAVLPHGSVSEAVLEDDAERTRRTTCDLSVFVSDEEDTASHTNEQLQCASSSEEDNYLLYSASSRSSEDRLSGPHISSDKIANGEEKLSSDQNHLGVLKTCDRISEESYNKAPSVDCHSSGSKEESDKPVSSSSNVSGHETGSEEESDKPVSSSSGVGICHISSSNEVSDQPASSSSSVCHRSGSPEELDIQVPSSSSVGCHSSGSEKLDEPASSSSNVICPDTGSLEYSTASEGNNTERNIDTDNSIGNLSCRDEDVINGNCDMLDRDSMFGSSDNKDQNSEAYRSSDNKDRNSEACVSSENQSTSKDIIGHTCDTVSDCVEVSEKPVEDQKSLYDCSSTAEPSEGVSTSGSDTEAME</sequence>
<keyword evidence="8" id="KW-0805">Transcription regulation</keyword>
<evidence type="ECO:0000256" key="2">
    <source>
        <dbReference type="ARBA" id="ARBA00012483"/>
    </source>
</evidence>
<keyword evidence="4" id="KW-0479">Metal-binding</keyword>
<gene>
    <name evidence="18" type="ORF">KP79_PYT08570</name>
</gene>
<organism evidence="18 19">
    <name type="scientific">Mizuhopecten yessoensis</name>
    <name type="common">Japanese scallop</name>
    <name type="synonym">Patinopecten yessoensis</name>
    <dbReference type="NCBI Taxonomy" id="6573"/>
    <lineage>
        <taxon>Eukaryota</taxon>
        <taxon>Metazoa</taxon>
        <taxon>Spiralia</taxon>
        <taxon>Lophotrochozoa</taxon>
        <taxon>Mollusca</taxon>
        <taxon>Bivalvia</taxon>
        <taxon>Autobranchia</taxon>
        <taxon>Pteriomorphia</taxon>
        <taxon>Pectinida</taxon>
        <taxon>Pectinoidea</taxon>
        <taxon>Pectinidae</taxon>
        <taxon>Mizuhopecten</taxon>
    </lineage>
</organism>
<feature type="compositionally biased region" description="Polar residues" evidence="16">
    <location>
        <begin position="932"/>
        <end position="950"/>
    </location>
</feature>
<protein>
    <recommendedName>
        <fullName evidence="10">E3 ubiquitin-protein ligase Topors</fullName>
        <ecNumber evidence="2">2.3.2.27</ecNumber>
    </recommendedName>
    <alternativeName>
        <fullName evidence="11">RING-type E3 ubiquitin transferase Topors</fullName>
    </alternativeName>
    <alternativeName>
        <fullName evidence="13">SUMO1-protein E3 ligase Topors</fullName>
    </alternativeName>
    <alternativeName>
        <fullName evidence="12">Topoisomerase I-binding RING finger protein</fullName>
    </alternativeName>
    <alternativeName>
        <fullName evidence="14">Topoisomerase I-binding arginine/serine-rich protein</fullName>
    </alternativeName>
</protein>
<feature type="compositionally biased region" description="Polar residues" evidence="16">
    <location>
        <begin position="958"/>
        <end position="984"/>
    </location>
</feature>
<feature type="region of interest" description="Disordered" evidence="16">
    <location>
        <begin position="1691"/>
        <end position="1733"/>
    </location>
</feature>
<evidence type="ECO:0000256" key="7">
    <source>
        <dbReference type="ARBA" id="ARBA00022833"/>
    </source>
</evidence>
<evidence type="ECO:0000259" key="17">
    <source>
        <dbReference type="PROSITE" id="PS50089"/>
    </source>
</evidence>
<proteinExistence type="predicted"/>
<feature type="region of interest" description="Disordered" evidence="16">
    <location>
        <begin position="1103"/>
        <end position="1128"/>
    </location>
</feature>
<feature type="compositionally biased region" description="Low complexity" evidence="16">
    <location>
        <begin position="608"/>
        <end position="619"/>
    </location>
</feature>
<dbReference type="PROSITE" id="PS50089">
    <property type="entry name" value="ZF_RING_2"/>
    <property type="match status" value="1"/>
</dbReference>
<evidence type="ECO:0000256" key="11">
    <source>
        <dbReference type="ARBA" id="ARBA00076856"/>
    </source>
</evidence>
<dbReference type="InterPro" id="IPR013083">
    <property type="entry name" value="Znf_RING/FYVE/PHD"/>
</dbReference>
<feature type="region of interest" description="Disordered" evidence="16">
    <location>
        <begin position="1"/>
        <end position="50"/>
    </location>
</feature>
<evidence type="ECO:0000256" key="1">
    <source>
        <dbReference type="ARBA" id="ARBA00000900"/>
    </source>
</evidence>
<dbReference type="STRING" id="6573.A0A210QI75"/>
<feature type="compositionally biased region" description="Polar residues" evidence="16">
    <location>
        <begin position="818"/>
        <end position="853"/>
    </location>
</feature>
<feature type="compositionally biased region" description="Low complexity" evidence="16">
    <location>
        <begin position="1015"/>
        <end position="1024"/>
    </location>
</feature>
<evidence type="ECO:0000256" key="5">
    <source>
        <dbReference type="ARBA" id="ARBA00022771"/>
    </source>
</evidence>
<dbReference type="EMBL" id="NEDP02003559">
    <property type="protein sequence ID" value="OWF48386.1"/>
    <property type="molecule type" value="Genomic_DNA"/>
</dbReference>
<feature type="compositionally biased region" description="Low complexity" evidence="16">
    <location>
        <begin position="1622"/>
        <end position="1631"/>
    </location>
</feature>
<dbReference type="Pfam" id="PF00097">
    <property type="entry name" value="zf-C3HC4"/>
    <property type="match status" value="1"/>
</dbReference>
<evidence type="ECO:0000256" key="16">
    <source>
        <dbReference type="SAM" id="MobiDB-lite"/>
    </source>
</evidence>
<feature type="compositionally biased region" description="Polar residues" evidence="16">
    <location>
        <begin position="1764"/>
        <end position="1786"/>
    </location>
</feature>
<feature type="region of interest" description="Disordered" evidence="16">
    <location>
        <begin position="1753"/>
        <end position="1786"/>
    </location>
</feature>
<dbReference type="InterPro" id="IPR017907">
    <property type="entry name" value="Znf_RING_CS"/>
</dbReference>
<feature type="compositionally biased region" description="Low complexity" evidence="16">
    <location>
        <begin position="448"/>
        <end position="465"/>
    </location>
</feature>
<evidence type="ECO:0000256" key="15">
    <source>
        <dbReference type="PROSITE-ProRule" id="PRU00175"/>
    </source>
</evidence>
<feature type="compositionally biased region" description="Basic and acidic residues" evidence="16">
    <location>
        <begin position="867"/>
        <end position="878"/>
    </location>
</feature>
<evidence type="ECO:0000256" key="10">
    <source>
        <dbReference type="ARBA" id="ARBA00071236"/>
    </source>
</evidence>
<dbReference type="PANTHER" id="PTHR46077:SF1">
    <property type="entry name" value="TOP1 BINDING ARGININE_SERINE RICH PROTEIN, E3 UBIQUITIN LIGASE"/>
    <property type="match status" value="1"/>
</dbReference>
<feature type="compositionally biased region" description="Basic residues" evidence="16">
    <location>
        <begin position="786"/>
        <end position="798"/>
    </location>
</feature>
<dbReference type="PANTHER" id="PTHR46077">
    <property type="entry name" value="E3 UBIQUITIN-PROTEIN LIGASE TOPORS"/>
    <property type="match status" value="1"/>
</dbReference>
<name>A0A210QI75_MIZYE</name>
<feature type="domain" description="RING-type" evidence="17">
    <location>
        <begin position="55"/>
        <end position="94"/>
    </location>
</feature>
<dbReference type="GO" id="GO:0008270">
    <property type="term" value="F:zinc ion binding"/>
    <property type="evidence" value="ECO:0007669"/>
    <property type="project" value="UniProtKB-KW"/>
</dbReference>
<dbReference type="FunFam" id="3.30.40.10:FF:000136">
    <property type="entry name" value="E3 ubiquitin-protein ligase Topors"/>
    <property type="match status" value="1"/>
</dbReference>
<feature type="compositionally biased region" description="Low complexity" evidence="16">
    <location>
        <begin position="746"/>
        <end position="761"/>
    </location>
</feature>
<feature type="region of interest" description="Disordered" evidence="16">
    <location>
        <begin position="439"/>
        <end position="465"/>
    </location>
</feature>
<feature type="compositionally biased region" description="Basic residues" evidence="16">
    <location>
        <begin position="530"/>
        <end position="596"/>
    </location>
</feature>
<feature type="compositionally biased region" description="Basic residues" evidence="16">
    <location>
        <begin position="7"/>
        <end position="19"/>
    </location>
</feature>
<dbReference type="Gene3D" id="3.30.40.10">
    <property type="entry name" value="Zinc/RING finger domain, C3HC4 (zinc finger)"/>
    <property type="match status" value="1"/>
</dbReference>
<dbReference type="InterPro" id="IPR058745">
    <property type="entry name" value="PWI_Topors"/>
</dbReference>
<keyword evidence="19" id="KW-1185">Reference proteome</keyword>
<feature type="compositionally biased region" description="Polar residues" evidence="16">
    <location>
        <begin position="487"/>
        <end position="501"/>
    </location>
</feature>
<dbReference type="EC" id="2.3.2.27" evidence="2"/>
<dbReference type="GO" id="GO:0000209">
    <property type="term" value="P:protein polyubiquitination"/>
    <property type="evidence" value="ECO:0007669"/>
    <property type="project" value="TreeGrafter"/>
</dbReference>
<feature type="compositionally biased region" description="Low complexity" evidence="16">
    <location>
        <begin position="1601"/>
        <end position="1610"/>
    </location>
</feature>
<feature type="region of interest" description="Disordered" evidence="16">
    <location>
        <begin position="487"/>
        <end position="1049"/>
    </location>
</feature>
<evidence type="ECO:0000256" key="3">
    <source>
        <dbReference type="ARBA" id="ARBA00022679"/>
    </source>
</evidence>
<dbReference type="GO" id="GO:0061630">
    <property type="term" value="F:ubiquitin protein ligase activity"/>
    <property type="evidence" value="ECO:0007669"/>
    <property type="project" value="UniProtKB-EC"/>
</dbReference>
<feature type="compositionally biased region" description="Polar residues" evidence="16">
    <location>
        <begin position="718"/>
        <end position="731"/>
    </location>
</feature>
<comment type="caution">
    <text evidence="18">The sequence shown here is derived from an EMBL/GenBank/DDBJ whole genome shotgun (WGS) entry which is preliminary data.</text>
</comment>
<evidence type="ECO:0000256" key="12">
    <source>
        <dbReference type="ARBA" id="ARBA00076940"/>
    </source>
</evidence>
<feature type="compositionally biased region" description="Polar residues" evidence="16">
    <location>
        <begin position="1000"/>
        <end position="1014"/>
    </location>
</feature>
<dbReference type="InterPro" id="IPR058746">
    <property type="entry name" value="Znf_RING-type_Topors"/>
</dbReference>
<keyword evidence="7" id="KW-0862">Zinc</keyword>
<accession>A0A210QI75</accession>
<feature type="compositionally biased region" description="Basic and acidic residues" evidence="16">
    <location>
        <begin position="694"/>
        <end position="717"/>
    </location>
</feature>
<evidence type="ECO:0000256" key="4">
    <source>
        <dbReference type="ARBA" id="ARBA00022723"/>
    </source>
</evidence>
<feature type="region of interest" description="Disordered" evidence="16">
    <location>
        <begin position="315"/>
        <end position="358"/>
    </location>
</feature>
<dbReference type="InterPro" id="IPR018957">
    <property type="entry name" value="Znf_C3HC4_RING-type"/>
</dbReference>
<evidence type="ECO:0000256" key="8">
    <source>
        <dbReference type="ARBA" id="ARBA00023015"/>
    </source>
</evidence>
<dbReference type="SMART" id="SM00184">
    <property type="entry name" value="RING"/>
    <property type="match status" value="1"/>
</dbReference>
<feature type="region of interest" description="Disordered" evidence="16">
    <location>
        <begin position="1536"/>
        <end position="1678"/>
    </location>
</feature>
<keyword evidence="9" id="KW-0804">Transcription</keyword>
<dbReference type="GO" id="GO:0006513">
    <property type="term" value="P:protein monoubiquitination"/>
    <property type="evidence" value="ECO:0007669"/>
    <property type="project" value="TreeGrafter"/>
</dbReference>
<evidence type="ECO:0000256" key="9">
    <source>
        <dbReference type="ARBA" id="ARBA00023163"/>
    </source>
</evidence>
<dbReference type="PROSITE" id="PS00518">
    <property type="entry name" value="ZF_RING_1"/>
    <property type="match status" value="1"/>
</dbReference>
<feature type="region of interest" description="Disordered" evidence="16">
    <location>
        <begin position="1490"/>
        <end position="1515"/>
    </location>
</feature>
<keyword evidence="3" id="KW-0808">Transferase</keyword>
<dbReference type="Pfam" id="PF26084">
    <property type="entry name" value="PWI_Topors"/>
    <property type="match status" value="1"/>
</dbReference>
<dbReference type="CDD" id="cd16574">
    <property type="entry name" value="RING-HC_Topors"/>
    <property type="match status" value="1"/>
</dbReference>
<keyword evidence="6" id="KW-0833">Ubl conjugation pathway</keyword>